<dbReference type="EC" id="3.1.21.3" evidence="3"/>
<evidence type="ECO:0000259" key="2">
    <source>
        <dbReference type="Pfam" id="PF08463"/>
    </source>
</evidence>
<dbReference type="PANTHER" id="PTHR47396:SF1">
    <property type="entry name" value="ATP-DEPENDENT HELICASE IRC3-RELATED"/>
    <property type="match status" value="1"/>
</dbReference>
<dbReference type="Proteomes" id="UP000029644">
    <property type="component" value="Unassembled WGS sequence"/>
</dbReference>
<reference evidence="3 4" key="1">
    <citation type="journal article" date="2014" name="Genome Announc.">
        <title>Draft Genome Sequences of Marine Flavobacterium Algibacter lectus Strains SS8 and NR4.</title>
        <authorList>
            <person name="Takatani N."/>
            <person name="Nakanishi M."/>
            <person name="Meirelles P."/>
            <person name="Mino S."/>
            <person name="Suda W."/>
            <person name="Oshima K."/>
            <person name="Hattori M."/>
            <person name="Ohkuma M."/>
            <person name="Hosokawa M."/>
            <person name="Miyashita K."/>
            <person name="Thompson F.L."/>
            <person name="Niwa A."/>
            <person name="Sawabe T."/>
            <person name="Sawabe T."/>
        </authorList>
    </citation>
    <scope>NUCLEOTIDE SEQUENCE [LARGE SCALE GENOMIC DNA]</scope>
    <source>
        <strain evidence="3 4">JCM 19300</strain>
    </source>
</reference>
<dbReference type="GO" id="GO:0003677">
    <property type="term" value="F:DNA binding"/>
    <property type="evidence" value="ECO:0007669"/>
    <property type="project" value="InterPro"/>
</dbReference>
<dbReference type="EMBL" id="BBNQ01000024">
    <property type="protein sequence ID" value="GAL64851.1"/>
    <property type="molecule type" value="Genomic_DNA"/>
</dbReference>
<dbReference type="InterPro" id="IPR050742">
    <property type="entry name" value="Helicase_Restrict-Modif_Enz"/>
</dbReference>
<proteinExistence type="predicted"/>
<dbReference type="AlphaFoldDB" id="A0A090VJD6"/>
<dbReference type="Gene3D" id="3.40.50.300">
    <property type="entry name" value="P-loop containing nucleotide triphosphate hydrolases"/>
    <property type="match status" value="1"/>
</dbReference>
<dbReference type="GO" id="GO:0006304">
    <property type="term" value="P:DNA modification"/>
    <property type="evidence" value="ECO:0007669"/>
    <property type="project" value="InterPro"/>
</dbReference>
<protein>
    <submittedName>
        <fullName evidence="3">Type I restriction-modification system restriction subunit R</fullName>
        <ecNumber evidence="3">3.1.21.3</ecNumber>
    </submittedName>
</protein>
<sequence>MFCVDIDHANRMRQALINENADLVAKHWNYCVKITGDDEVGKQELDNFTDVEERFPVIATTSKMLTTGIDTKMVKVIVLESNIQSVTEFKQIIGRGTRIREAEGKVFFTIMDFRKATNIFARPDFDGDPVQIYEPQPDESVVPPEGEDNTQPINDEETLNPDDFRPTTPNVDIDTGETEVTKYYVNNIPVSVVNERVQYYGKDGKLITESLKDYSRKNITKEFSSLDDFIQKWNDSEKKEELIKELAEHGVLLEALREDVGQDLDDFDLICHIAFDQPALTRQERANNVRKRNYFAKYSETAQKVLNSLLDKYEQEGIDSIEQGSVLKVQPLSQMGSAVELVRAFGKKKDFDQAIKELENEIYNIA</sequence>
<feature type="region of interest" description="Disordered" evidence="1">
    <location>
        <begin position="135"/>
        <end position="173"/>
    </location>
</feature>
<comment type="caution">
    <text evidence="3">The sequence shown here is derived from an EMBL/GenBank/DDBJ whole genome shotgun (WGS) entry which is preliminary data.</text>
</comment>
<organism evidence="3 4">
    <name type="scientific">Algibacter lectus</name>
    <dbReference type="NCBI Taxonomy" id="221126"/>
    <lineage>
        <taxon>Bacteria</taxon>
        <taxon>Pseudomonadati</taxon>
        <taxon>Bacteroidota</taxon>
        <taxon>Flavobacteriia</taxon>
        <taxon>Flavobacteriales</taxon>
        <taxon>Flavobacteriaceae</taxon>
        <taxon>Algibacter</taxon>
    </lineage>
</organism>
<feature type="domain" description="EcoEI R protein C-terminal" evidence="2">
    <location>
        <begin position="209"/>
        <end position="363"/>
    </location>
</feature>
<evidence type="ECO:0000313" key="4">
    <source>
        <dbReference type="Proteomes" id="UP000029644"/>
    </source>
</evidence>
<dbReference type="InterPro" id="IPR013670">
    <property type="entry name" value="EcoEI_R_C_dom"/>
</dbReference>
<evidence type="ECO:0000256" key="1">
    <source>
        <dbReference type="SAM" id="MobiDB-lite"/>
    </source>
</evidence>
<dbReference type="SUPFAM" id="SSF52540">
    <property type="entry name" value="P-loop containing nucleoside triphosphate hydrolases"/>
    <property type="match status" value="1"/>
</dbReference>
<gene>
    <name evidence="3" type="ORF">JCM19300_1999</name>
</gene>
<evidence type="ECO:0000313" key="3">
    <source>
        <dbReference type="EMBL" id="GAL64851.1"/>
    </source>
</evidence>
<dbReference type="InterPro" id="IPR027417">
    <property type="entry name" value="P-loop_NTPase"/>
</dbReference>
<accession>A0A090VJD6</accession>
<dbReference type="GO" id="GO:0005829">
    <property type="term" value="C:cytosol"/>
    <property type="evidence" value="ECO:0007669"/>
    <property type="project" value="TreeGrafter"/>
</dbReference>
<dbReference type="GO" id="GO:0009035">
    <property type="term" value="F:type I site-specific deoxyribonuclease activity"/>
    <property type="evidence" value="ECO:0007669"/>
    <property type="project" value="UniProtKB-EC"/>
</dbReference>
<dbReference type="Pfam" id="PF08463">
    <property type="entry name" value="EcoEI_R_C"/>
    <property type="match status" value="1"/>
</dbReference>
<name>A0A090VJD6_9FLAO</name>
<dbReference type="REBASE" id="98174">
    <property type="entry name" value="AleSS8ORF2000P"/>
</dbReference>
<keyword evidence="3" id="KW-0378">Hydrolase</keyword>
<dbReference type="PANTHER" id="PTHR47396">
    <property type="entry name" value="TYPE I RESTRICTION ENZYME ECOKI R PROTEIN"/>
    <property type="match status" value="1"/>
</dbReference>